<evidence type="ECO:0000256" key="8">
    <source>
        <dbReference type="ARBA" id="ARBA00023170"/>
    </source>
</evidence>
<keyword evidence="11" id="KW-1185">Reference proteome</keyword>
<dbReference type="PANTHER" id="PTHR47986">
    <property type="entry name" value="OSJNBA0070M12.3 PROTEIN"/>
    <property type="match status" value="1"/>
</dbReference>
<proteinExistence type="predicted"/>
<comment type="subcellular location">
    <subcellularLocation>
        <location evidence="1">Membrane</location>
        <topology evidence="1">Single-pass membrane protein</topology>
    </subcellularLocation>
</comment>
<evidence type="ECO:0000256" key="7">
    <source>
        <dbReference type="ARBA" id="ARBA00023136"/>
    </source>
</evidence>
<dbReference type="GO" id="GO:0016020">
    <property type="term" value="C:membrane"/>
    <property type="evidence" value="ECO:0007669"/>
    <property type="project" value="UniProtKB-SubCell"/>
</dbReference>
<gene>
    <name evidence="10" type="ORF">E2562_020257</name>
</gene>
<reference evidence="10 11" key="1">
    <citation type="submission" date="2019-11" db="EMBL/GenBank/DDBJ databases">
        <title>Whole genome sequence of Oryza granulata.</title>
        <authorList>
            <person name="Li W."/>
        </authorList>
    </citation>
    <scope>NUCLEOTIDE SEQUENCE [LARGE SCALE GENOMIC DNA]</scope>
    <source>
        <strain evidence="11">cv. Menghai</strain>
        <tissue evidence="10">Leaf</tissue>
    </source>
</reference>
<comment type="caution">
    <text evidence="10">The sequence shown here is derived from an EMBL/GenBank/DDBJ whole genome shotgun (WGS) entry which is preliminary data.</text>
</comment>
<keyword evidence="7" id="KW-0472">Membrane</keyword>
<evidence type="ECO:0000313" key="10">
    <source>
        <dbReference type="EMBL" id="KAF0913122.1"/>
    </source>
</evidence>
<accession>A0A6G1DLN9</accession>
<name>A0A6G1DLN9_9ORYZ</name>
<keyword evidence="2" id="KW-0433">Leucine-rich repeat</keyword>
<evidence type="ECO:0000256" key="1">
    <source>
        <dbReference type="ARBA" id="ARBA00004167"/>
    </source>
</evidence>
<dbReference type="FunFam" id="3.80.10.10:FF:000129">
    <property type="entry name" value="Leucine-rich repeat receptor-like kinase"/>
    <property type="match status" value="1"/>
</dbReference>
<evidence type="ECO:0000313" key="11">
    <source>
        <dbReference type="Proteomes" id="UP000479710"/>
    </source>
</evidence>
<evidence type="ECO:0000256" key="6">
    <source>
        <dbReference type="ARBA" id="ARBA00022989"/>
    </source>
</evidence>
<keyword evidence="9" id="KW-0325">Glycoprotein</keyword>
<dbReference type="InterPro" id="IPR052422">
    <property type="entry name" value="Auxin_Ser/Thr_Kinase"/>
</dbReference>
<keyword evidence="6" id="KW-1133">Transmembrane helix</keyword>
<dbReference type="SUPFAM" id="SSF52058">
    <property type="entry name" value="L domain-like"/>
    <property type="match status" value="1"/>
</dbReference>
<evidence type="ECO:0000256" key="4">
    <source>
        <dbReference type="ARBA" id="ARBA00022729"/>
    </source>
</evidence>
<keyword evidence="3" id="KW-0812">Transmembrane</keyword>
<dbReference type="Proteomes" id="UP000479710">
    <property type="component" value="Unassembled WGS sequence"/>
</dbReference>
<dbReference type="AlphaFoldDB" id="A0A6G1DLN9"/>
<keyword evidence="4" id="KW-0732">Signal</keyword>
<keyword evidence="8" id="KW-0675">Receptor</keyword>
<protein>
    <recommendedName>
        <fullName evidence="12">Leucine-rich repeat-containing N-terminal plant-type domain-containing protein</fullName>
    </recommendedName>
</protein>
<evidence type="ECO:0000256" key="9">
    <source>
        <dbReference type="ARBA" id="ARBA00023180"/>
    </source>
</evidence>
<dbReference type="PANTHER" id="PTHR47986:SF32">
    <property type="entry name" value="LEUCINE-RICH REPEAT-CONTAINING N-TERMINAL PLANT-TYPE DOMAIN-CONTAINING PROTEIN"/>
    <property type="match status" value="1"/>
</dbReference>
<sequence>MEGSFCRLDVHGPCHQEISSLLSIAAAFHYPEVLAVSWRRNHPCDGWLGIHCACGGGGNDTGGRRRVTGVNLSRLGLNGTINLAFASLPSLEVIILSGNNIAGRTPRRPYVAQMPSLRVLDVSNNALEGTVLRVRDDVLIWVEGNKGLNVTAISGSSSSSSRLQRSDFRGNNTLPYVCCHLCCSAWLISCTGLMITLICLLIY</sequence>
<keyword evidence="5" id="KW-0677">Repeat</keyword>
<dbReference type="OrthoDB" id="682222at2759"/>
<organism evidence="10 11">
    <name type="scientific">Oryza meyeriana var. granulata</name>
    <dbReference type="NCBI Taxonomy" id="110450"/>
    <lineage>
        <taxon>Eukaryota</taxon>
        <taxon>Viridiplantae</taxon>
        <taxon>Streptophyta</taxon>
        <taxon>Embryophyta</taxon>
        <taxon>Tracheophyta</taxon>
        <taxon>Spermatophyta</taxon>
        <taxon>Magnoliopsida</taxon>
        <taxon>Liliopsida</taxon>
        <taxon>Poales</taxon>
        <taxon>Poaceae</taxon>
        <taxon>BOP clade</taxon>
        <taxon>Oryzoideae</taxon>
        <taxon>Oryzeae</taxon>
        <taxon>Oryzinae</taxon>
        <taxon>Oryza</taxon>
        <taxon>Oryza meyeriana</taxon>
    </lineage>
</organism>
<evidence type="ECO:0008006" key="12">
    <source>
        <dbReference type="Google" id="ProtNLM"/>
    </source>
</evidence>
<dbReference type="Gene3D" id="3.80.10.10">
    <property type="entry name" value="Ribonuclease Inhibitor"/>
    <property type="match status" value="1"/>
</dbReference>
<dbReference type="EMBL" id="SPHZ02000006">
    <property type="protein sequence ID" value="KAF0913122.1"/>
    <property type="molecule type" value="Genomic_DNA"/>
</dbReference>
<evidence type="ECO:0000256" key="3">
    <source>
        <dbReference type="ARBA" id="ARBA00022692"/>
    </source>
</evidence>
<dbReference type="InterPro" id="IPR032675">
    <property type="entry name" value="LRR_dom_sf"/>
</dbReference>
<evidence type="ECO:0000256" key="2">
    <source>
        <dbReference type="ARBA" id="ARBA00022614"/>
    </source>
</evidence>
<evidence type="ECO:0000256" key="5">
    <source>
        <dbReference type="ARBA" id="ARBA00022737"/>
    </source>
</evidence>